<evidence type="ECO:0000313" key="1">
    <source>
        <dbReference type="EMBL" id="HJF39713.1"/>
    </source>
</evidence>
<comment type="caution">
    <text evidence="2">The sequence shown here is derived from an EMBL/GenBank/DDBJ whole genome shotgun (WGS) entry which is preliminary data.</text>
</comment>
<reference evidence="1" key="4">
    <citation type="submission" date="2021-09" db="EMBL/GenBank/DDBJ databases">
        <authorList>
            <person name="Gilroy R."/>
        </authorList>
    </citation>
    <scope>NUCLEOTIDE SEQUENCE</scope>
    <source>
        <strain evidence="1">CHK193-16274</strain>
    </source>
</reference>
<protein>
    <submittedName>
        <fullName evidence="2">Sugar ABC transporter permease</fullName>
    </submittedName>
</protein>
<reference evidence="2" key="2">
    <citation type="journal article" date="2018" name="BMC Genomics">
        <title>Whole genome sequencing and function prediction of 133 gut anaerobes isolated from chicken caecum in pure cultures.</title>
        <authorList>
            <person name="Medvecky M."/>
            <person name="Cejkova D."/>
            <person name="Polansky O."/>
            <person name="Karasova D."/>
            <person name="Kubasova T."/>
            <person name="Cizek A."/>
            <person name="Rychlik I."/>
        </authorList>
    </citation>
    <scope>NUCLEOTIDE SEQUENCE</scope>
    <source>
        <strain evidence="2">An149</strain>
    </source>
</reference>
<reference evidence="1" key="3">
    <citation type="journal article" date="2021" name="PeerJ">
        <title>Extensive microbial diversity within the chicken gut microbiome revealed by metagenomics and culture.</title>
        <authorList>
            <person name="Gilroy R."/>
            <person name="Ravi A."/>
            <person name="Getino M."/>
            <person name="Pursley I."/>
            <person name="Horton D.L."/>
            <person name="Alikhan N.F."/>
            <person name="Baker D."/>
            <person name="Gharbi K."/>
            <person name="Hall N."/>
            <person name="Watson M."/>
            <person name="Adriaenssens E.M."/>
            <person name="Foster-Nyarko E."/>
            <person name="Jarju S."/>
            <person name="Secka A."/>
            <person name="Antonio M."/>
            <person name="Oren A."/>
            <person name="Chaudhuri R.R."/>
            <person name="La Ragione R."/>
            <person name="Hildebrand F."/>
            <person name="Pallen M.J."/>
        </authorList>
    </citation>
    <scope>NUCLEOTIDE SEQUENCE</scope>
    <source>
        <strain evidence="1">CHK193-16274</strain>
    </source>
</reference>
<dbReference type="EMBL" id="NFLB01000002">
    <property type="protein sequence ID" value="OUQ06100.1"/>
    <property type="molecule type" value="Genomic_DNA"/>
</dbReference>
<evidence type="ECO:0000313" key="2">
    <source>
        <dbReference type="EMBL" id="OUQ06100.1"/>
    </source>
</evidence>
<reference evidence="3" key="1">
    <citation type="submission" date="2017-04" db="EMBL/GenBank/DDBJ databases">
        <title>Function of individual gut microbiota members based on whole genome sequencing of pure cultures obtained from chicken caecum.</title>
        <authorList>
            <person name="Medvecky M."/>
            <person name="Cejkova D."/>
            <person name="Polansky O."/>
            <person name="Karasova D."/>
            <person name="Kubasova T."/>
            <person name="Cizek A."/>
            <person name="Rychlik I."/>
        </authorList>
    </citation>
    <scope>NUCLEOTIDE SEQUENCE [LARGE SCALE GENOMIC DNA]</scope>
    <source>
        <strain evidence="3">An149</strain>
    </source>
</reference>
<dbReference type="Proteomes" id="UP000749320">
    <property type="component" value="Unassembled WGS sequence"/>
</dbReference>
<proteinExistence type="predicted"/>
<dbReference type="RefSeq" id="WP_087254508.1">
    <property type="nucleotide sequence ID" value="NZ_CAKNPG010000014.1"/>
</dbReference>
<evidence type="ECO:0000313" key="3">
    <source>
        <dbReference type="Proteomes" id="UP000196258"/>
    </source>
</evidence>
<organism evidence="2 3">
    <name type="scientific">Thomasclavelia spiroformis</name>
    <dbReference type="NCBI Taxonomy" id="29348"/>
    <lineage>
        <taxon>Bacteria</taxon>
        <taxon>Bacillati</taxon>
        <taxon>Bacillota</taxon>
        <taxon>Erysipelotrichia</taxon>
        <taxon>Erysipelotrichales</taxon>
        <taxon>Coprobacillaceae</taxon>
        <taxon>Thomasclavelia</taxon>
    </lineage>
</organism>
<name>A0A1Y4Q1G5_9FIRM</name>
<dbReference type="Proteomes" id="UP000196258">
    <property type="component" value="Unassembled WGS sequence"/>
</dbReference>
<gene>
    <name evidence="2" type="ORF">B5E91_02125</name>
    <name evidence="1" type="ORF">K8V91_02205</name>
</gene>
<accession>A0A1Y4Q1G5</accession>
<dbReference type="EMBL" id="DYWV01000072">
    <property type="protein sequence ID" value="HJF39713.1"/>
    <property type="molecule type" value="Genomic_DNA"/>
</dbReference>
<sequence>MEKEVKGFVIEVKKQWWLKINKKPARTHALDGAAFPYIIKVKYTVNGNDYVKRKWIGAGCSVPDVGSSLTVVYCVEKPNKAKILL</sequence>
<dbReference type="AlphaFoldDB" id="A0A1Y4Q1G5"/>